<dbReference type="InterPro" id="IPR051693">
    <property type="entry name" value="UPF0046_metallophosphoest"/>
</dbReference>
<protein>
    <recommendedName>
        <fullName evidence="1">Calcineurin-like phosphoesterase domain-containing protein</fullName>
    </recommendedName>
</protein>
<dbReference type="STRING" id="431595.K3WF95"/>
<dbReference type="EMBL" id="GL376638">
    <property type="status" value="NOT_ANNOTATED_CDS"/>
    <property type="molecule type" value="Genomic_DNA"/>
</dbReference>
<dbReference type="eggNOG" id="KOG3947">
    <property type="taxonomic scope" value="Eukaryota"/>
</dbReference>
<feature type="domain" description="Calcineurin-like phosphoesterase" evidence="1">
    <location>
        <begin position="1"/>
        <end position="181"/>
    </location>
</feature>
<dbReference type="Proteomes" id="UP000019132">
    <property type="component" value="Unassembled WGS sequence"/>
</dbReference>
<evidence type="ECO:0000259" key="1">
    <source>
        <dbReference type="Pfam" id="PF00149"/>
    </source>
</evidence>
<evidence type="ECO:0000313" key="2">
    <source>
        <dbReference type="EnsemblProtists" id="PYU1_T003636"/>
    </source>
</evidence>
<reference evidence="3" key="2">
    <citation type="submission" date="2010-04" db="EMBL/GenBank/DDBJ databases">
        <authorList>
            <person name="Buell R."/>
            <person name="Hamilton J."/>
            <person name="Hostetler J."/>
        </authorList>
    </citation>
    <scope>NUCLEOTIDE SEQUENCE [LARGE SCALE GENOMIC DNA]</scope>
    <source>
        <strain evidence="3">DAOM:BR144</strain>
    </source>
</reference>
<dbReference type="PANTHER" id="PTHR12905:SF0">
    <property type="entry name" value="CALCINEURIN-LIKE PHOSPHOESTERASE DOMAIN-CONTAINING PROTEIN"/>
    <property type="match status" value="1"/>
</dbReference>
<dbReference type="AlphaFoldDB" id="K3WF95"/>
<dbReference type="EnsemblProtists" id="PYU1_T003636">
    <property type="protein sequence ID" value="PYU1_T003636"/>
    <property type="gene ID" value="PYU1_G003626"/>
</dbReference>
<reference evidence="3" key="1">
    <citation type="journal article" date="2010" name="Genome Biol.">
        <title>Genome sequence of the necrotrophic plant pathogen Pythium ultimum reveals original pathogenicity mechanisms and effector repertoire.</title>
        <authorList>
            <person name="Levesque C.A."/>
            <person name="Brouwer H."/>
            <person name="Cano L."/>
            <person name="Hamilton J.P."/>
            <person name="Holt C."/>
            <person name="Huitema E."/>
            <person name="Raffaele S."/>
            <person name="Robideau G.P."/>
            <person name="Thines M."/>
            <person name="Win J."/>
            <person name="Zerillo M.M."/>
            <person name="Beakes G.W."/>
            <person name="Boore J.L."/>
            <person name="Busam D."/>
            <person name="Dumas B."/>
            <person name="Ferriera S."/>
            <person name="Fuerstenberg S.I."/>
            <person name="Gachon C.M."/>
            <person name="Gaulin E."/>
            <person name="Govers F."/>
            <person name="Grenville-Briggs L."/>
            <person name="Horner N."/>
            <person name="Hostetler J."/>
            <person name="Jiang R.H."/>
            <person name="Johnson J."/>
            <person name="Krajaejun T."/>
            <person name="Lin H."/>
            <person name="Meijer H.J."/>
            <person name="Moore B."/>
            <person name="Morris P."/>
            <person name="Phuntmart V."/>
            <person name="Puiu D."/>
            <person name="Shetty J."/>
            <person name="Stajich J.E."/>
            <person name="Tripathy S."/>
            <person name="Wawra S."/>
            <person name="van West P."/>
            <person name="Whitty B.R."/>
            <person name="Coutinho P.M."/>
            <person name="Henrissat B."/>
            <person name="Martin F."/>
            <person name="Thomas P.D."/>
            <person name="Tyler B.M."/>
            <person name="De Vries R.P."/>
            <person name="Kamoun S."/>
            <person name="Yandell M."/>
            <person name="Tisserat N."/>
            <person name="Buell C.R."/>
        </authorList>
    </citation>
    <scope>NUCLEOTIDE SEQUENCE</scope>
    <source>
        <strain evidence="3">DAOM:BR144</strain>
    </source>
</reference>
<dbReference type="Gene3D" id="3.60.21.10">
    <property type="match status" value="1"/>
</dbReference>
<dbReference type="GO" id="GO:0016787">
    <property type="term" value="F:hydrolase activity"/>
    <property type="evidence" value="ECO:0007669"/>
    <property type="project" value="InterPro"/>
</dbReference>
<evidence type="ECO:0000313" key="3">
    <source>
        <dbReference type="Proteomes" id="UP000019132"/>
    </source>
</evidence>
<sequence>MRVVCISDTHSRHDTFHAAHHIPDGDVLVHAGDFSDTGDRDEVVIAGNHDTTFDREHYIHNYKRYKHERQHDPEEVRSLLTNALYLEDQAVVIDGFTFYGSPWQPEYHNWAFNLPRGEKLQHKWRQIPGNTDVLVTHGPPLGWLDTVQVGDELMPQGCEALAVEVQTRIRPQYHVFGHIHEGYGYVSDGTTTYINASSCNVDYQAINPAIGFDLMASKSRHHEVSAPTYAELMKYQIELASQRMTD</sequence>
<dbReference type="Pfam" id="PF00149">
    <property type="entry name" value="Metallophos"/>
    <property type="match status" value="1"/>
</dbReference>
<dbReference type="InterPro" id="IPR004843">
    <property type="entry name" value="Calcineurin-like_PHP"/>
</dbReference>
<proteinExistence type="predicted"/>
<reference evidence="2" key="3">
    <citation type="submission" date="2015-02" db="UniProtKB">
        <authorList>
            <consortium name="EnsemblProtists"/>
        </authorList>
    </citation>
    <scope>IDENTIFICATION</scope>
    <source>
        <strain evidence="2">DAOM BR144</strain>
    </source>
</reference>
<dbReference type="InParanoid" id="K3WF95"/>
<dbReference type="PANTHER" id="PTHR12905">
    <property type="entry name" value="METALLOPHOSPHOESTERASE"/>
    <property type="match status" value="1"/>
</dbReference>
<dbReference type="VEuPathDB" id="FungiDB:PYU1_G003626"/>
<dbReference type="CDD" id="cd07379">
    <property type="entry name" value="MPP_239FB"/>
    <property type="match status" value="1"/>
</dbReference>
<dbReference type="SUPFAM" id="SSF56300">
    <property type="entry name" value="Metallo-dependent phosphatases"/>
    <property type="match status" value="1"/>
</dbReference>
<keyword evidence="3" id="KW-1185">Reference proteome</keyword>
<organism evidence="2 3">
    <name type="scientific">Globisporangium ultimum (strain ATCC 200006 / CBS 805.95 / DAOM BR144)</name>
    <name type="common">Pythium ultimum</name>
    <dbReference type="NCBI Taxonomy" id="431595"/>
    <lineage>
        <taxon>Eukaryota</taxon>
        <taxon>Sar</taxon>
        <taxon>Stramenopiles</taxon>
        <taxon>Oomycota</taxon>
        <taxon>Peronosporomycetes</taxon>
        <taxon>Pythiales</taxon>
        <taxon>Pythiaceae</taxon>
        <taxon>Globisporangium</taxon>
    </lineage>
</organism>
<dbReference type="OMA" id="ILAFIQW"/>
<accession>K3WF95</accession>
<dbReference type="HOGENOM" id="CLU_041441_1_0_1"/>
<dbReference type="InterPro" id="IPR029052">
    <property type="entry name" value="Metallo-depent_PP-like"/>
</dbReference>
<name>K3WF95_GLOUD</name>